<evidence type="ECO:0000256" key="2">
    <source>
        <dbReference type="ARBA" id="ARBA00005810"/>
    </source>
</evidence>
<dbReference type="OrthoDB" id="9808041at2"/>
<dbReference type="PANTHER" id="PTHR43071">
    <property type="entry name" value="2-AMINO-4-HYDROXY-6-HYDROXYMETHYLDIHYDROPTERIDINE PYROPHOSPHOKINASE"/>
    <property type="match status" value="1"/>
</dbReference>
<name>Q3SH85_THIDA</name>
<evidence type="ECO:0000256" key="4">
    <source>
        <dbReference type="ARBA" id="ARBA00016218"/>
    </source>
</evidence>
<dbReference type="NCBIfam" id="TIGR01498">
    <property type="entry name" value="folK"/>
    <property type="match status" value="1"/>
</dbReference>
<dbReference type="Gene3D" id="3.30.70.560">
    <property type="entry name" value="7,8-Dihydro-6-hydroxymethylpterin-pyrophosphokinase HPPK"/>
    <property type="match status" value="1"/>
</dbReference>
<feature type="domain" description="7,8-dihydro-6-hydroxymethylpterin-pyrophosphokinase" evidence="13">
    <location>
        <begin position="89"/>
        <end position="100"/>
    </location>
</feature>
<evidence type="ECO:0000256" key="3">
    <source>
        <dbReference type="ARBA" id="ARBA00013253"/>
    </source>
</evidence>
<evidence type="ECO:0000256" key="11">
    <source>
        <dbReference type="ARBA" id="ARBA00029766"/>
    </source>
</evidence>
<sequence length="168" mass="17997">MKVVATIGLGANLNDPAAQVEYALAELDRLPATRLLARSSLYASSPVGYVDQPDFINAVAQVETGLAPRALLAALLDIEQRHGRERSFRNAPRTLDLDLLLYGSARFHEDGLTLPHPRMHERAFVLLPLLEIAAQTVIPGRGPAEDWLAAASGQNVALLPPSPAAAHA</sequence>
<evidence type="ECO:0000256" key="12">
    <source>
        <dbReference type="ARBA" id="ARBA00033413"/>
    </source>
</evidence>
<dbReference type="EMBL" id="CP000116">
    <property type="protein sequence ID" value="AAZ98004.1"/>
    <property type="molecule type" value="Genomic_DNA"/>
</dbReference>
<comment type="pathway">
    <text evidence="1">Cofactor biosynthesis; tetrahydrofolate biosynthesis; 2-amino-4-hydroxy-6-hydroxymethyl-7,8-dihydropteridine diphosphate from 7,8-dihydroneopterin triphosphate: step 4/4.</text>
</comment>
<organism evidence="14 15">
    <name type="scientific">Thiobacillus denitrificans (strain ATCC 25259 / T1)</name>
    <dbReference type="NCBI Taxonomy" id="292415"/>
    <lineage>
        <taxon>Bacteria</taxon>
        <taxon>Pseudomonadati</taxon>
        <taxon>Pseudomonadota</taxon>
        <taxon>Betaproteobacteria</taxon>
        <taxon>Nitrosomonadales</taxon>
        <taxon>Thiobacillaceae</taxon>
        <taxon>Thiobacillus</taxon>
    </lineage>
</organism>
<dbReference type="GO" id="GO:0016301">
    <property type="term" value="F:kinase activity"/>
    <property type="evidence" value="ECO:0007669"/>
    <property type="project" value="UniProtKB-KW"/>
</dbReference>
<evidence type="ECO:0000259" key="13">
    <source>
        <dbReference type="PROSITE" id="PS00794"/>
    </source>
</evidence>
<evidence type="ECO:0000313" key="15">
    <source>
        <dbReference type="Proteomes" id="UP000008291"/>
    </source>
</evidence>
<gene>
    <name evidence="14" type="ordered locus">Tbd_2051</name>
</gene>
<dbReference type="Pfam" id="PF01288">
    <property type="entry name" value="HPPK"/>
    <property type="match status" value="1"/>
</dbReference>
<evidence type="ECO:0000256" key="1">
    <source>
        <dbReference type="ARBA" id="ARBA00005051"/>
    </source>
</evidence>
<keyword evidence="5 14" id="KW-0808">Transferase</keyword>
<dbReference type="GO" id="GO:0003848">
    <property type="term" value="F:2-amino-4-hydroxy-6-hydroxymethyldihydropteridine diphosphokinase activity"/>
    <property type="evidence" value="ECO:0007669"/>
    <property type="project" value="UniProtKB-EC"/>
</dbReference>
<dbReference type="SUPFAM" id="SSF55083">
    <property type="entry name" value="6-hydroxymethyl-7,8-dihydropterin pyrophosphokinase, HPPK"/>
    <property type="match status" value="1"/>
</dbReference>
<dbReference type="Proteomes" id="UP000008291">
    <property type="component" value="Chromosome"/>
</dbReference>
<dbReference type="RefSeq" id="WP_011312563.1">
    <property type="nucleotide sequence ID" value="NC_007404.1"/>
</dbReference>
<proteinExistence type="inferred from homology"/>
<evidence type="ECO:0000256" key="10">
    <source>
        <dbReference type="ARBA" id="ARBA00029409"/>
    </source>
</evidence>
<evidence type="ECO:0000256" key="6">
    <source>
        <dbReference type="ARBA" id="ARBA00022741"/>
    </source>
</evidence>
<dbReference type="KEGG" id="tbd:Tbd_2051"/>
<dbReference type="STRING" id="292415.Tbd_2051"/>
<keyword evidence="8" id="KW-0067">ATP-binding</keyword>
<dbReference type="CDD" id="cd00483">
    <property type="entry name" value="HPPK"/>
    <property type="match status" value="1"/>
</dbReference>
<dbReference type="GO" id="GO:0005524">
    <property type="term" value="F:ATP binding"/>
    <property type="evidence" value="ECO:0007669"/>
    <property type="project" value="UniProtKB-KW"/>
</dbReference>
<dbReference type="PANTHER" id="PTHR43071:SF1">
    <property type="entry name" value="2-AMINO-4-HYDROXY-6-HYDROXYMETHYLDIHYDROPTERIDINE PYROPHOSPHOKINASE"/>
    <property type="match status" value="1"/>
</dbReference>
<dbReference type="eggNOG" id="COG0801">
    <property type="taxonomic scope" value="Bacteria"/>
</dbReference>
<keyword evidence="7 14" id="KW-0418">Kinase</keyword>
<accession>Q3SH85</accession>
<keyword evidence="15" id="KW-1185">Reference proteome</keyword>
<dbReference type="AlphaFoldDB" id="Q3SH85"/>
<dbReference type="GO" id="GO:0046654">
    <property type="term" value="P:tetrahydrofolate biosynthetic process"/>
    <property type="evidence" value="ECO:0007669"/>
    <property type="project" value="UniProtKB-UniPathway"/>
</dbReference>
<dbReference type="PROSITE" id="PS00794">
    <property type="entry name" value="HPPK"/>
    <property type="match status" value="1"/>
</dbReference>
<dbReference type="InterPro" id="IPR000550">
    <property type="entry name" value="Hppk"/>
</dbReference>
<evidence type="ECO:0000256" key="8">
    <source>
        <dbReference type="ARBA" id="ARBA00022840"/>
    </source>
</evidence>
<dbReference type="UniPathway" id="UPA00077">
    <property type="reaction ID" value="UER00155"/>
</dbReference>
<comment type="function">
    <text evidence="10">Catalyzes the transfer of pyrophosphate from adenosine triphosphate (ATP) to 6-hydroxymethyl-7,8-dihydropterin, an enzymatic step in folate biosynthesis pathway.</text>
</comment>
<evidence type="ECO:0000256" key="5">
    <source>
        <dbReference type="ARBA" id="ARBA00022679"/>
    </source>
</evidence>
<evidence type="ECO:0000313" key="14">
    <source>
        <dbReference type="EMBL" id="AAZ98004.1"/>
    </source>
</evidence>
<dbReference type="GO" id="GO:0046656">
    <property type="term" value="P:folic acid biosynthetic process"/>
    <property type="evidence" value="ECO:0007669"/>
    <property type="project" value="UniProtKB-KW"/>
</dbReference>
<keyword evidence="6" id="KW-0547">Nucleotide-binding</keyword>
<evidence type="ECO:0000256" key="7">
    <source>
        <dbReference type="ARBA" id="ARBA00022777"/>
    </source>
</evidence>
<evidence type="ECO:0000256" key="9">
    <source>
        <dbReference type="ARBA" id="ARBA00022909"/>
    </source>
</evidence>
<dbReference type="InterPro" id="IPR035907">
    <property type="entry name" value="Hppk_sf"/>
</dbReference>
<dbReference type="HOGENOM" id="CLU_097916_2_3_4"/>
<protein>
    <recommendedName>
        <fullName evidence="4">2-amino-4-hydroxy-6-hydroxymethyldihydropteridine pyrophosphokinase</fullName>
        <ecNumber evidence="3">2.7.6.3</ecNumber>
    </recommendedName>
    <alternativeName>
        <fullName evidence="11">6-hydroxymethyl-7,8-dihydropterin pyrophosphokinase</fullName>
    </alternativeName>
    <alternativeName>
        <fullName evidence="12">7,8-dihydro-6-hydroxymethylpterin-pyrophosphokinase</fullName>
    </alternativeName>
</protein>
<reference evidence="14 15" key="1">
    <citation type="journal article" date="2006" name="J. Bacteriol.">
        <title>The genome sequence of the obligately chemolithoautotrophic, facultatively anaerobic bacterium Thiobacillus denitrificans.</title>
        <authorList>
            <person name="Beller H.R."/>
            <person name="Chain P.S."/>
            <person name="Letain T.E."/>
            <person name="Chakicherla A."/>
            <person name="Larimer F.W."/>
            <person name="Richardson P.M."/>
            <person name="Coleman M.A."/>
            <person name="Wood A.P."/>
            <person name="Kelly D.P."/>
        </authorList>
    </citation>
    <scope>NUCLEOTIDE SEQUENCE [LARGE SCALE GENOMIC DNA]</scope>
    <source>
        <strain evidence="14 15">ATCC 25259</strain>
    </source>
</reference>
<keyword evidence="9" id="KW-0289">Folate biosynthesis</keyword>
<comment type="similarity">
    <text evidence="2">Belongs to the HPPK family.</text>
</comment>
<dbReference type="EC" id="2.7.6.3" evidence="3"/>